<dbReference type="GO" id="GO:0015631">
    <property type="term" value="F:tubulin binding"/>
    <property type="evidence" value="ECO:0007669"/>
    <property type="project" value="TreeGrafter"/>
</dbReference>
<feature type="region of interest" description="Disordered" evidence="3">
    <location>
        <begin position="93"/>
        <end position="204"/>
    </location>
</feature>
<dbReference type="PANTHER" id="PTHR10331">
    <property type="entry name" value="T COMPLEX PROTEIN 10"/>
    <property type="match status" value="1"/>
</dbReference>
<feature type="region of interest" description="Disordered" evidence="3">
    <location>
        <begin position="587"/>
        <end position="638"/>
    </location>
</feature>
<evidence type="ECO:0000259" key="4">
    <source>
        <dbReference type="Pfam" id="PF07202"/>
    </source>
</evidence>
<feature type="coiled-coil region" evidence="2">
    <location>
        <begin position="1062"/>
        <end position="1121"/>
    </location>
</feature>
<feature type="compositionally biased region" description="Polar residues" evidence="3">
    <location>
        <begin position="1152"/>
        <end position="1163"/>
    </location>
</feature>
<feature type="compositionally biased region" description="Low complexity" evidence="3">
    <location>
        <begin position="93"/>
        <end position="119"/>
    </location>
</feature>
<feature type="domain" description="Centromere protein J C-terminal" evidence="4">
    <location>
        <begin position="1324"/>
        <end position="1356"/>
    </location>
</feature>
<feature type="compositionally biased region" description="Polar residues" evidence="3">
    <location>
        <begin position="120"/>
        <end position="150"/>
    </location>
</feature>
<feature type="compositionally biased region" description="Basic and acidic residues" evidence="3">
    <location>
        <begin position="310"/>
        <end position="331"/>
    </location>
</feature>
<feature type="compositionally biased region" description="Polar residues" evidence="3">
    <location>
        <begin position="1216"/>
        <end position="1246"/>
    </location>
</feature>
<comment type="caution">
    <text evidence="6">The sequence shown here is derived from an EMBL/GenBank/DDBJ whole genome shotgun (WGS) entry which is preliminary data.</text>
</comment>
<dbReference type="OrthoDB" id="10252174at2759"/>
<feature type="domain" description="Centromere protein J C-terminal" evidence="4">
    <location>
        <begin position="1470"/>
        <end position="1500"/>
    </location>
</feature>
<dbReference type="GO" id="GO:0005814">
    <property type="term" value="C:centriole"/>
    <property type="evidence" value="ECO:0007669"/>
    <property type="project" value="TreeGrafter"/>
</dbReference>
<protein>
    <recommendedName>
        <fullName evidence="8">Centromere protein J</fullName>
    </recommendedName>
</protein>
<accession>A0A8S4Q4A8</accession>
<evidence type="ECO:0008006" key="8">
    <source>
        <dbReference type="Google" id="ProtNLM"/>
    </source>
</evidence>
<feature type="domain" description="Centromere protein J C-terminal" evidence="4">
    <location>
        <begin position="1396"/>
        <end position="1424"/>
    </location>
</feature>
<gene>
    <name evidence="6" type="ORF">OFUS_LOCUS24902</name>
</gene>
<dbReference type="InterPro" id="IPR047002">
    <property type="entry name" value="Tcp10_C_sf"/>
</dbReference>
<dbReference type="InterPro" id="IPR026581">
    <property type="entry name" value="TCP10L/CENPJ"/>
</dbReference>
<evidence type="ECO:0000256" key="3">
    <source>
        <dbReference type="SAM" id="MobiDB-lite"/>
    </source>
</evidence>
<feature type="compositionally biased region" description="Basic and acidic residues" evidence="3">
    <location>
        <begin position="502"/>
        <end position="522"/>
    </location>
</feature>
<feature type="compositionally biased region" description="Polar residues" evidence="3">
    <location>
        <begin position="1178"/>
        <end position="1190"/>
    </location>
</feature>
<dbReference type="InterPro" id="IPR009852">
    <property type="entry name" value="CENPJ_C_dom"/>
</dbReference>
<feature type="compositionally biased region" description="Polar residues" evidence="3">
    <location>
        <begin position="845"/>
        <end position="859"/>
    </location>
</feature>
<keyword evidence="2" id="KW-0175">Coiled coil</keyword>
<feature type="region of interest" description="Disordered" evidence="3">
    <location>
        <begin position="1131"/>
        <end position="1299"/>
    </location>
</feature>
<feature type="region of interest" description="Disordered" evidence="3">
    <location>
        <begin position="826"/>
        <end position="977"/>
    </location>
</feature>
<feature type="compositionally biased region" description="Acidic residues" evidence="3">
    <location>
        <begin position="873"/>
        <end position="888"/>
    </location>
</feature>
<organism evidence="6 7">
    <name type="scientific">Owenia fusiformis</name>
    <name type="common">Polychaete worm</name>
    <dbReference type="NCBI Taxonomy" id="6347"/>
    <lineage>
        <taxon>Eukaryota</taxon>
        <taxon>Metazoa</taxon>
        <taxon>Spiralia</taxon>
        <taxon>Lophotrochozoa</taxon>
        <taxon>Annelida</taxon>
        <taxon>Polychaeta</taxon>
        <taxon>Sedentaria</taxon>
        <taxon>Canalipalpata</taxon>
        <taxon>Sabellida</taxon>
        <taxon>Oweniida</taxon>
        <taxon>Oweniidae</taxon>
        <taxon>Owenia</taxon>
    </lineage>
</organism>
<feature type="compositionally biased region" description="Polar residues" evidence="3">
    <location>
        <begin position="594"/>
        <end position="612"/>
    </location>
</feature>
<proteinExistence type="inferred from homology"/>
<dbReference type="Gene3D" id="2.60.450.20">
    <property type="match status" value="1"/>
</dbReference>
<evidence type="ECO:0000256" key="1">
    <source>
        <dbReference type="ARBA" id="ARBA00005627"/>
    </source>
</evidence>
<dbReference type="InterPro" id="IPR058029">
    <property type="entry name" value="Tubulin-bd_CENPJ"/>
</dbReference>
<keyword evidence="7" id="KW-1185">Reference proteome</keyword>
<reference evidence="6" key="1">
    <citation type="submission" date="2022-03" db="EMBL/GenBank/DDBJ databases">
        <authorList>
            <person name="Martin C."/>
        </authorList>
    </citation>
    <scope>NUCLEOTIDE SEQUENCE</scope>
</reference>
<feature type="compositionally biased region" description="Polar residues" evidence="3">
    <location>
        <begin position="1286"/>
        <end position="1297"/>
    </location>
</feature>
<feature type="region of interest" description="Disordered" evidence="3">
    <location>
        <begin position="310"/>
        <end position="355"/>
    </location>
</feature>
<feature type="compositionally biased region" description="Polar residues" evidence="3">
    <location>
        <begin position="956"/>
        <end position="965"/>
    </location>
</feature>
<dbReference type="Pfam" id="PF07202">
    <property type="entry name" value="Tcp10_C"/>
    <property type="match status" value="4"/>
</dbReference>
<dbReference type="GO" id="GO:0060271">
    <property type="term" value="P:cilium assembly"/>
    <property type="evidence" value="ECO:0007669"/>
    <property type="project" value="TreeGrafter"/>
</dbReference>
<feature type="compositionally biased region" description="Basic and acidic residues" evidence="3">
    <location>
        <begin position="889"/>
        <end position="898"/>
    </location>
</feature>
<feature type="region of interest" description="Disordered" evidence="3">
    <location>
        <begin position="684"/>
        <end position="723"/>
    </location>
</feature>
<comment type="similarity">
    <text evidence="1">Belongs to the TCP10 family.</text>
</comment>
<evidence type="ECO:0000313" key="6">
    <source>
        <dbReference type="EMBL" id="CAH1801080.1"/>
    </source>
</evidence>
<feature type="domain" description="Centromere protein J C-terminal" evidence="4">
    <location>
        <begin position="1432"/>
        <end position="1466"/>
    </location>
</feature>
<feature type="domain" description="CENPJ tubulin-binding region" evidence="5">
    <location>
        <begin position="519"/>
        <end position="585"/>
    </location>
</feature>
<dbReference type="Proteomes" id="UP000749559">
    <property type="component" value="Unassembled WGS sequence"/>
</dbReference>
<feature type="compositionally biased region" description="Polar residues" evidence="3">
    <location>
        <begin position="160"/>
        <end position="204"/>
    </location>
</feature>
<sequence>MNPEPTDSFKENNFNFQTHQMPNWAKNSRAGVVIDYSPTSLEFTNSGSTGSGQDYFGGSSGNIETPSAFLQAQVISPLKFNNSEERNRVLQDLSGDYNNSDNYDGDFSSDGGYHGYSGSFPSNHGTNNRSLNGTDNDRQNLQQNNHNSIGYGNISHGYRSASNGLKSSDSNGSLQSRQHSMDGVNSQEFDSNSNSPHTNGFIQSNLKPMMGLSIPNQNFMQAVNFDNLLGNSEEDGETAKIGGTHGDSEEENYEESLEYQSLNDSEECLDPSIEQQQAKQQTKLLHRFKQLRDWQKEQQERLIKQQQEQLEKLRGEQSRVHEMISRQREAKWGSPDKSPRTQMSTPPKAKQLQSSIPQALAQGAMLKRYSTDQDNLTQGAFMKTYGATQLSQMLPVLPDPVADVNYPPSDDDQHEDLYSETDDQSVQLEEGVYPLNDTASDISEPTDPTVPLFEKQQERYQTKDLSVIIEETSLNESKMSTPGAKNHQHIEEGSTRVTAPTLDDRPSDEPHSAKRDSQDRALRSGNVDDIEIHPKSFGELLEEQLKLEEQRMKENLAAVPPSPQTSGSGSRKIPFLRKGEGIARFGMTHPMKKTSPQARNSPVSKSQTTNLTRKVAAPNSPSSHTFNSPSSHTFNSPITQMSKLQNSPITKLKLKPSPQKTNPALILEKSDHMNNGQKFNPALRAQQEASTEHPERQDEEIGEVSFETSFQQNMKRREKEEHVEKNELEEFEILEIYAENTSFCSTSSIVQNAMNRQVVPPSPLTKSTILEENRKEQELQNDTLENLSLDSDSESESSDSDILDHDDTIVEENIPNEVRQPMQRKIAASNKQQFPHENKEEDYFQSDQNQPNVKTSSMNPHRISTDNNVAGSETEDDFTSGVEDNEDSDNGKYTDSRKAVIMTTEPHYDDEESWGDESIHDKEPPAAKKDTAIPSTSKLMMKIFPSLKPPKVKPDQVQSNKQDTGQKVAPADGVQSKALRDKLQELEHEIERFRAENKALAEMKKRQEEGLRALKQESEDFQKMKDEELKKLQDFKAEEMKKLKHEKKVFEKYQKLSKAVPDKKEREEIEMLKNQLSDLQDELKRKESRWNASTTRLRNRVETVEKENTEYKEELKLVEKKRLELWQKEQTLIQQSKRRSSLEWDKQKRSSQKTSSYITMETLSPSSNSPPNPTNANVRTSPRTIHSDYSNEPLATRQQNQNGDIMKTHKEKTLKNTKQTDTVMSNPKSANIKDSSLVQSNKSEVTNKLKQQGGDLGLNKGGNRNNGPVLKPRSPGQEDTPRKQIQMETNNESSVSADQMKAIPRKQTTKFSVANEVEKGDKENFEELQHADGKVERQYANGAKEIYFPNGTRKQISRDGSYIIVSFFNGDVKQIFPDQRVVYYYADAQTTHTTYTDGLEVLQFANDQMEKTYPDGTKEITFPDQAIKYLYPSGLEESIFPDGTVIRVDTQGVKTLEFSNGQREIHTAQYKKREYPDGTVKTVYPDGRQETRYANGRLRVKDAAGNVTMDKRT</sequence>
<feature type="compositionally biased region" description="Low complexity" evidence="3">
    <location>
        <begin position="619"/>
        <end position="634"/>
    </location>
</feature>
<feature type="region of interest" description="Disordered" evidence="3">
    <location>
        <begin position="772"/>
        <end position="809"/>
    </location>
</feature>
<dbReference type="GO" id="GO:0005813">
    <property type="term" value="C:centrosome"/>
    <property type="evidence" value="ECO:0007669"/>
    <property type="project" value="TreeGrafter"/>
</dbReference>
<evidence type="ECO:0000256" key="2">
    <source>
        <dbReference type="SAM" id="Coils"/>
    </source>
</evidence>
<feature type="compositionally biased region" description="Acidic residues" evidence="3">
    <location>
        <begin position="791"/>
        <end position="801"/>
    </location>
</feature>
<dbReference type="PANTHER" id="PTHR10331:SF6">
    <property type="entry name" value="SPINDLE ASSEMBLY ABNORMAL 4"/>
    <property type="match status" value="1"/>
</dbReference>
<feature type="region of interest" description="Disordered" evidence="3">
    <location>
        <begin position="472"/>
        <end position="534"/>
    </location>
</feature>
<name>A0A8S4Q4A8_OWEFU</name>
<dbReference type="Pfam" id="PF25779">
    <property type="entry name" value="Tubulin-bind_CPAP"/>
    <property type="match status" value="1"/>
</dbReference>
<evidence type="ECO:0000313" key="7">
    <source>
        <dbReference type="Proteomes" id="UP000749559"/>
    </source>
</evidence>
<evidence type="ECO:0000259" key="5">
    <source>
        <dbReference type="Pfam" id="PF25779"/>
    </source>
</evidence>
<feature type="region of interest" description="Disordered" evidence="3">
    <location>
        <begin position="230"/>
        <end position="253"/>
    </location>
</feature>
<feature type="compositionally biased region" description="Basic and acidic residues" evidence="3">
    <location>
        <begin position="917"/>
        <end position="931"/>
    </location>
</feature>
<feature type="compositionally biased region" description="Polar residues" evidence="3">
    <location>
        <begin position="340"/>
        <end position="355"/>
    </location>
</feature>
<dbReference type="EMBL" id="CAIIXF020000012">
    <property type="protein sequence ID" value="CAH1801080.1"/>
    <property type="molecule type" value="Genomic_DNA"/>
</dbReference>
<dbReference type="GO" id="GO:0061511">
    <property type="term" value="P:centriole elongation"/>
    <property type="evidence" value="ECO:0007669"/>
    <property type="project" value="TreeGrafter"/>
</dbReference>